<dbReference type="Proteomes" id="UP001305702">
    <property type="component" value="Chromosome"/>
</dbReference>
<keyword evidence="3 5" id="KW-0732">Signal</keyword>
<dbReference type="PANTHER" id="PTHR43649">
    <property type="entry name" value="ARABINOSE-BINDING PROTEIN-RELATED"/>
    <property type="match status" value="1"/>
</dbReference>
<evidence type="ECO:0000256" key="3">
    <source>
        <dbReference type="ARBA" id="ARBA00022729"/>
    </source>
</evidence>
<dbReference type="GO" id="GO:0055085">
    <property type="term" value="P:transmembrane transport"/>
    <property type="evidence" value="ECO:0007669"/>
    <property type="project" value="InterPro"/>
</dbReference>
<keyword evidence="2" id="KW-0813">Transport</keyword>
<feature type="region of interest" description="Disordered" evidence="4">
    <location>
        <begin position="412"/>
        <end position="442"/>
    </location>
</feature>
<sequence>MKKVKKTGLLLMSVALGATTLLSACGKSDTAAPSNSPEGSVKPKEKVELDFWTFWGSETRRPIIEKIIDDFNKSQDRIVVKHTYYPFGDIWTKELAAVAAGNPPDVIVNDINATPQRASKNQNTNLSKYLAKDNIKDRFFPELWSTVLYKNEAYALPFNTDTRVMFYNKKQFKEVGLDPEKFPNTWAELEEAAKKLDKKNGDKYERIGYAPQYAGFDWGSIAMNFDKGINWFDKDGKPVINDQAHLDAMNYVLSFTNRIGQKNLDAFKADFGSKQANPFIAGKVSIWPDVGTFYTQIRDYGQGMEFGVAPIPEKEQGSGHWSVGGGFVLEIPKGAKHPDESWEFMKYMTDKSAQLYWAQKNFDNVANKDVSNDPELSKDPVYKMLVDNMKVTKVFPVPLNAPDFQKLVDPQRDAAMLGKTPPKEALDKAQKDVENLIQQNTK</sequence>
<dbReference type="AlphaFoldDB" id="A0AA96LC44"/>
<evidence type="ECO:0000256" key="4">
    <source>
        <dbReference type="SAM" id="MobiDB-lite"/>
    </source>
</evidence>
<dbReference type="PANTHER" id="PTHR43649:SF12">
    <property type="entry name" value="DIACETYLCHITOBIOSE BINDING PROTEIN DASA"/>
    <property type="match status" value="1"/>
</dbReference>
<evidence type="ECO:0000256" key="1">
    <source>
        <dbReference type="ARBA" id="ARBA00008520"/>
    </source>
</evidence>
<protein>
    <submittedName>
        <fullName evidence="6">ABC transporter substrate-binding protein</fullName>
    </submittedName>
</protein>
<dbReference type="CDD" id="cd14748">
    <property type="entry name" value="PBP2_UgpB"/>
    <property type="match status" value="1"/>
</dbReference>
<name>A0AA96LC44_9BACL</name>
<evidence type="ECO:0000256" key="5">
    <source>
        <dbReference type="SAM" id="SignalP"/>
    </source>
</evidence>
<comment type="similarity">
    <text evidence="1">Belongs to the bacterial solute-binding protein 1 family.</text>
</comment>
<organism evidence="6 7">
    <name type="scientific">Paenibacillus aurantius</name>
    <dbReference type="NCBI Taxonomy" id="2918900"/>
    <lineage>
        <taxon>Bacteria</taxon>
        <taxon>Bacillati</taxon>
        <taxon>Bacillota</taxon>
        <taxon>Bacilli</taxon>
        <taxon>Bacillales</taxon>
        <taxon>Paenibacillaceae</taxon>
        <taxon>Paenibacillus</taxon>
    </lineage>
</organism>
<dbReference type="PROSITE" id="PS01037">
    <property type="entry name" value="SBP_BACTERIAL_1"/>
    <property type="match status" value="1"/>
</dbReference>
<proteinExistence type="inferred from homology"/>
<gene>
    <name evidence="6" type="ORF">MJA45_15785</name>
</gene>
<evidence type="ECO:0000313" key="7">
    <source>
        <dbReference type="Proteomes" id="UP001305702"/>
    </source>
</evidence>
<dbReference type="Pfam" id="PF01547">
    <property type="entry name" value="SBP_bac_1"/>
    <property type="match status" value="1"/>
</dbReference>
<feature type="signal peptide" evidence="5">
    <location>
        <begin position="1"/>
        <end position="24"/>
    </location>
</feature>
<dbReference type="SUPFAM" id="SSF53850">
    <property type="entry name" value="Periplasmic binding protein-like II"/>
    <property type="match status" value="1"/>
</dbReference>
<dbReference type="PROSITE" id="PS51257">
    <property type="entry name" value="PROKAR_LIPOPROTEIN"/>
    <property type="match status" value="1"/>
</dbReference>
<dbReference type="RefSeq" id="WP_315602875.1">
    <property type="nucleotide sequence ID" value="NZ_CP130318.1"/>
</dbReference>
<dbReference type="EMBL" id="CP130318">
    <property type="protein sequence ID" value="WNQ09107.1"/>
    <property type="molecule type" value="Genomic_DNA"/>
</dbReference>
<evidence type="ECO:0000313" key="6">
    <source>
        <dbReference type="EMBL" id="WNQ09107.1"/>
    </source>
</evidence>
<evidence type="ECO:0000256" key="2">
    <source>
        <dbReference type="ARBA" id="ARBA00022448"/>
    </source>
</evidence>
<dbReference type="Gene3D" id="3.40.190.10">
    <property type="entry name" value="Periplasmic binding protein-like II"/>
    <property type="match status" value="2"/>
</dbReference>
<dbReference type="InterPro" id="IPR006059">
    <property type="entry name" value="SBP"/>
</dbReference>
<feature type="chain" id="PRO_5041648516" evidence="5">
    <location>
        <begin position="25"/>
        <end position="442"/>
    </location>
</feature>
<keyword evidence="7" id="KW-1185">Reference proteome</keyword>
<accession>A0AA96LC44</accession>
<dbReference type="InterPro" id="IPR050490">
    <property type="entry name" value="Bact_solute-bd_prot1"/>
</dbReference>
<dbReference type="InterPro" id="IPR006061">
    <property type="entry name" value="SBP_1_CS"/>
</dbReference>
<feature type="compositionally biased region" description="Basic and acidic residues" evidence="4">
    <location>
        <begin position="421"/>
        <end position="434"/>
    </location>
</feature>
<reference evidence="6 7" key="1">
    <citation type="submission" date="2022-02" db="EMBL/GenBank/DDBJ databases">
        <title>Paenibacillus sp. MBLB1776 Whole Genome Shotgun Sequencing.</title>
        <authorList>
            <person name="Hwang C.Y."/>
            <person name="Cho E.-S."/>
            <person name="Seo M.-J."/>
        </authorList>
    </citation>
    <scope>NUCLEOTIDE SEQUENCE [LARGE SCALE GENOMIC DNA]</scope>
    <source>
        <strain evidence="6 7">MBLB1776</strain>
    </source>
</reference>
<dbReference type="KEGG" id="paun:MJA45_15785"/>